<accession>A0A3A3G3Z7</accession>
<evidence type="ECO:0000313" key="3">
    <source>
        <dbReference type="EMBL" id="RJG01529.1"/>
    </source>
</evidence>
<evidence type="ECO:0000313" key="4">
    <source>
        <dbReference type="Proteomes" id="UP000266327"/>
    </source>
</evidence>
<feature type="transmembrane region" description="Helical" evidence="1">
    <location>
        <begin position="121"/>
        <end position="142"/>
    </location>
</feature>
<feature type="transmembrane region" description="Helical" evidence="1">
    <location>
        <begin position="12"/>
        <end position="39"/>
    </location>
</feature>
<feature type="transmembrane region" description="Helical" evidence="1">
    <location>
        <begin position="204"/>
        <end position="224"/>
    </location>
</feature>
<feature type="transmembrane region" description="Helical" evidence="1">
    <location>
        <begin position="176"/>
        <end position="198"/>
    </location>
</feature>
<dbReference type="EMBL" id="QYUQ01000002">
    <property type="protein sequence ID" value="RJG01529.1"/>
    <property type="molecule type" value="Genomic_DNA"/>
</dbReference>
<organism evidence="3 4">
    <name type="scientific">Noviherbaspirillum sedimenti</name>
    <dbReference type="NCBI Taxonomy" id="2320865"/>
    <lineage>
        <taxon>Bacteria</taxon>
        <taxon>Pseudomonadati</taxon>
        <taxon>Pseudomonadota</taxon>
        <taxon>Betaproteobacteria</taxon>
        <taxon>Burkholderiales</taxon>
        <taxon>Oxalobacteraceae</taxon>
        <taxon>Noviherbaspirillum</taxon>
    </lineage>
</organism>
<proteinExistence type="predicted"/>
<dbReference type="PANTHER" id="PTHR42208:SF1">
    <property type="entry name" value="HEAVY METAL TRANSPORTER"/>
    <property type="match status" value="1"/>
</dbReference>
<feature type="transmembrane region" description="Helical" evidence="1">
    <location>
        <begin position="95"/>
        <end position="115"/>
    </location>
</feature>
<evidence type="ECO:0000259" key="2">
    <source>
        <dbReference type="Pfam" id="PF13386"/>
    </source>
</evidence>
<dbReference type="PANTHER" id="PTHR42208">
    <property type="entry name" value="HEAVY METAL TRANSPORTER-RELATED"/>
    <property type="match status" value="1"/>
</dbReference>
<dbReference type="Pfam" id="PF13386">
    <property type="entry name" value="DsbD_2"/>
    <property type="match status" value="1"/>
</dbReference>
<feature type="transmembrane region" description="Helical" evidence="1">
    <location>
        <begin position="236"/>
        <end position="257"/>
    </location>
</feature>
<dbReference type="AlphaFoldDB" id="A0A3A3G3Z7"/>
<protein>
    <submittedName>
        <fullName evidence="3">Sulfite exporter TauE/SafE family protein</fullName>
    </submittedName>
</protein>
<gene>
    <name evidence="3" type="ORF">D3878_07970</name>
</gene>
<dbReference type="Proteomes" id="UP000266327">
    <property type="component" value="Unassembled WGS sequence"/>
</dbReference>
<keyword evidence="1" id="KW-0812">Transmembrane</keyword>
<keyword evidence="1" id="KW-1133">Transmembrane helix</keyword>
<dbReference type="InterPro" id="IPR039447">
    <property type="entry name" value="UreH-like_TM_dom"/>
</dbReference>
<sequence length="275" mass="28049">MPRGGCSFPIMLNLPLITAVATAGLLGGIHCAGMCGGMATMLGSAGRRQGQDSGRTIPIMPAPAVTTSIRTFSACASQPAAAGWRHAALLHAGRISTYGLLGAVVGLLGAAGLLLKPIMPVHTALFVFGNLALIWLGLRLVGYAPLEGALSRFGGRLAALVPARFSPAAQAGRHPFLTGMAWGGLPCGLLYGVLPFALLSGDAWSGAALMLVFGLAALPHILVAQGAGQWLHGRRLPLVAKAVGALALLGFGVYGLFHLTDPSAISPLFCITPVH</sequence>
<evidence type="ECO:0000256" key="1">
    <source>
        <dbReference type="SAM" id="Phobius"/>
    </source>
</evidence>
<keyword evidence="4" id="KW-1185">Reference proteome</keyword>
<reference evidence="4" key="1">
    <citation type="submission" date="2018-09" db="EMBL/GenBank/DDBJ databases">
        <authorList>
            <person name="Zhu H."/>
        </authorList>
    </citation>
    <scope>NUCLEOTIDE SEQUENCE [LARGE SCALE GENOMIC DNA]</scope>
    <source>
        <strain evidence="4">K1S02-23</strain>
    </source>
</reference>
<feature type="domain" description="Urease accessory protein UreH-like transmembrane" evidence="2">
    <location>
        <begin position="20"/>
        <end position="253"/>
    </location>
</feature>
<comment type="caution">
    <text evidence="3">The sequence shown here is derived from an EMBL/GenBank/DDBJ whole genome shotgun (WGS) entry which is preliminary data.</text>
</comment>
<name>A0A3A3G3Z7_9BURK</name>
<keyword evidence="1" id="KW-0472">Membrane</keyword>